<keyword evidence="1" id="KW-1015">Disulfide bond</keyword>
<feature type="transmembrane region" description="Helical" evidence="2">
    <location>
        <begin position="71"/>
        <end position="96"/>
    </location>
</feature>
<keyword evidence="4" id="KW-1185">Reference proteome</keyword>
<evidence type="ECO:0000313" key="4">
    <source>
        <dbReference type="Proteomes" id="UP000535403"/>
    </source>
</evidence>
<gene>
    <name evidence="3" type="primary">Ervv2_0</name>
    <name evidence="3" type="ORF">CALBOR_R15199</name>
</gene>
<name>A0A7L3XU81_9AVES</name>
<dbReference type="PANTHER" id="PTHR10424:SF73">
    <property type="entry name" value="ENDOGENOUS RETROVIRUS GROUP FC1 ENV POLYPROTEIN-RELATED"/>
    <property type="match status" value="1"/>
</dbReference>
<evidence type="ECO:0000256" key="1">
    <source>
        <dbReference type="ARBA" id="ARBA00023157"/>
    </source>
</evidence>
<reference evidence="3 4" key="1">
    <citation type="submission" date="2019-09" db="EMBL/GenBank/DDBJ databases">
        <title>Bird 10,000 Genomes (B10K) Project - Family phase.</title>
        <authorList>
            <person name="Zhang G."/>
        </authorList>
    </citation>
    <scope>NUCLEOTIDE SEQUENCE [LARGE SCALE GENOMIC DNA]</scope>
    <source>
        <strain evidence="3">OUT-0025</strain>
        <tissue evidence="3">Blood</tissue>
    </source>
</reference>
<dbReference type="PANTHER" id="PTHR10424">
    <property type="entry name" value="VIRAL ENVELOPE PROTEIN"/>
    <property type="match status" value="1"/>
</dbReference>
<evidence type="ECO:0000256" key="2">
    <source>
        <dbReference type="SAM" id="Phobius"/>
    </source>
</evidence>
<organism evidence="3 4">
    <name type="scientific">Calonectris borealis</name>
    <name type="common">Cory's shearwater</name>
    <dbReference type="NCBI Taxonomy" id="1323832"/>
    <lineage>
        <taxon>Eukaryota</taxon>
        <taxon>Metazoa</taxon>
        <taxon>Chordata</taxon>
        <taxon>Craniata</taxon>
        <taxon>Vertebrata</taxon>
        <taxon>Euteleostomi</taxon>
        <taxon>Archelosauria</taxon>
        <taxon>Archosauria</taxon>
        <taxon>Dinosauria</taxon>
        <taxon>Saurischia</taxon>
        <taxon>Theropoda</taxon>
        <taxon>Coelurosauria</taxon>
        <taxon>Aves</taxon>
        <taxon>Neognathae</taxon>
        <taxon>Neoaves</taxon>
        <taxon>Aequornithes</taxon>
        <taxon>Procellariiformes</taxon>
        <taxon>Procellariidae</taxon>
        <taxon>Calonectris</taxon>
    </lineage>
</organism>
<comment type="caution">
    <text evidence="3">The sequence shown here is derived from an EMBL/GenBank/DDBJ whole genome shotgun (WGS) entry which is preliminary data.</text>
</comment>
<dbReference type="Gene3D" id="1.10.287.210">
    <property type="match status" value="1"/>
</dbReference>
<dbReference type="InterPro" id="IPR018154">
    <property type="entry name" value="TLV/ENV_coat_polyprotein"/>
</dbReference>
<feature type="non-terminal residue" evidence="3">
    <location>
        <position position="124"/>
    </location>
</feature>
<keyword evidence="2" id="KW-1133">Transmembrane helix</keyword>
<accession>A0A7L3XU81</accession>
<dbReference type="Proteomes" id="UP000535403">
    <property type="component" value="Unassembled WGS sequence"/>
</dbReference>
<evidence type="ECO:0000313" key="3">
    <source>
        <dbReference type="EMBL" id="NXV91411.1"/>
    </source>
</evidence>
<dbReference type="AlphaFoldDB" id="A0A7L3XU81"/>
<sequence>MAKEGGVCLVINQSCCSYIDQEQRIETDITRIWQQSRVLHEVTQDDTSLGLFELWKKLTSWLPNFTWLKQLFIAVIMLIILGVVVCCMLQCFMWMCKQTGNTYEERKRHRLRQKVEEGKYFTRT</sequence>
<keyword evidence="2" id="KW-0812">Transmembrane</keyword>
<dbReference type="EMBL" id="VZUG01020748">
    <property type="protein sequence ID" value="NXV91411.1"/>
    <property type="molecule type" value="Genomic_DNA"/>
</dbReference>
<proteinExistence type="predicted"/>
<feature type="non-terminal residue" evidence="3">
    <location>
        <position position="1"/>
    </location>
</feature>
<protein>
    <submittedName>
        <fullName evidence="3">ERVV2 protein</fullName>
    </submittedName>
</protein>
<dbReference type="SUPFAM" id="SSF58069">
    <property type="entry name" value="Virus ectodomain"/>
    <property type="match status" value="1"/>
</dbReference>
<keyword evidence="2" id="KW-0472">Membrane</keyword>